<dbReference type="Proteomes" id="UP000229362">
    <property type="component" value="Unassembled WGS sequence"/>
</dbReference>
<dbReference type="AlphaFoldDB" id="A0A2M6W236"/>
<proteinExistence type="predicted"/>
<evidence type="ECO:0000313" key="3">
    <source>
        <dbReference type="Proteomes" id="UP000229362"/>
    </source>
</evidence>
<evidence type="ECO:0000313" key="2">
    <source>
        <dbReference type="EMBL" id="PIT86866.1"/>
    </source>
</evidence>
<feature type="region of interest" description="Disordered" evidence="1">
    <location>
        <begin position="41"/>
        <end position="81"/>
    </location>
</feature>
<protein>
    <recommendedName>
        <fullName evidence="4">30S ribosomal protein S21</fullName>
    </recommendedName>
</protein>
<evidence type="ECO:0008006" key="4">
    <source>
        <dbReference type="Google" id="ProtNLM"/>
    </source>
</evidence>
<evidence type="ECO:0000256" key="1">
    <source>
        <dbReference type="SAM" id="MobiDB-lite"/>
    </source>
</evidence>
<name>A0A2M6W236_9BACT</name>
<feature type="compositionally biased region" description="Basic and acidic residues" evidence="1">
    <location>
        <begin position="71"/>
        <end position="81"/>
    </location>
</feature>
<dbReference type="EMBL" id="PFBZ01000033">
    <property type="protein sequence ID" value="PIT86866.1"/>
    <property type="molecule type" value="Genomic_DNA"/>
</dbReference>
<accession>A0A2M6W236</accession>
<sequence>MSDIKRKKNESFEAFFRRVKQQWLRSGKILQVRKVKFFTKKKSKNEQRKQAVQHSKMVSKTKYLQKTGKLPPEDDRKHGRR</sequence>
<organism evidence="2 3">
    <name type="scientific">Candidatus Magasanikbacteria bacterium CG10_big_fil_rev_8_21_14_0_10_43_6</name>
    <dbReference type="NCBI Taxonomy" id="1974650"/>
    <lineage>
        <taxon>Bacteria</taxon>
        <taxon>Candidatus Magasanikiibacteriota</taxon>
    </lineage>
</organism>
<reference evidence="3" key="1">
    <citation type="submission" date="2017-09" db="EMBL/GenBank/DDBJ databases">
        <title>Depth-based differentiation of microbial function through sediment-hosted aquifers and enrichment of novel symbionts in the deep terrestrial subsurface.</title>
        <authorList>
            <person name="Probst A.J."/>
            <person name="Ladd B."/>
            <person name="Jarett J.K."/>
            <person name="Geller-Mcgrath D.E."/>
            <person name="Sieber C.M.K."/>
            <person name="Emerson J.B."/>
            <person name="Anantharaman K."/>
            <person name="Thomas B.C."/>
            <person name="Malmstrom R."/>
            <person name="Stieglmeier M."/>
            <person name="Klingl A."/>
            <person name="Woyke T."/>
            <person name="Ryan C.M."/>
            <person name="Banfield J.F."/>
        </authorList>
    </citation>
    <scope>NUCLEOTIDE SEQUENCE [LARGE SCALE GENOMIC DNA]</scope>
</reference>
<gene>
    <name evidence="2" type="ORF">COU33_00795</name>
</gene>
<feature type="compositionally biased region" description="Polar residues" evidence="1">
    <location>
        <begin position="50"/>
        <end position="64"/>
    </location>
</feature>
<comment type="caution">
    <text evidence="2">The sequence shown here is derived from an EMBL/GenBank/DDBJ whole genome shotgun (WGS) entry which is preliminary data.</text>
</comment>